<dbReference type="EMBL" id="JAATIQ010000685">
    <property type="protein sequence ID" value="KAF4348469.1"/>
    <property type="molecule type" value="Genomic_DNA"/>
</dbReference>
<reference evidence="3 4" key="1">
    <citation type="journal article" date="2020" name="bioRxiv">
        <title>Sequence and annotation of 42 cannabis genomes reveals extensive copy number variation in cannabinoid synthesis and pathogen resistance genes.</title>
        <authorList>
            <person name="Mckernan K.J."/>
            <person name="Helbert Y."/>
            <person name="Kane L.T."/>
            <person name="Ebling H."/>
            <person name="Zhang L."/>
            <person name="Liu B."/>
            <person name="Eaton Z."/>
            <person name="Mclaughlin S."/>
            <person name="Kingan S."/>
            <person name="Baybayan P."/>
            <person name="Concepcion G."/>
            <person name="Jordan M."/>
            <person name="Riva A."/>
            <person name="Barbazuk W."/>
            <person name="Harkins T."/>
        </authorList>
    </citation>
    <scope>NUCLEOTIDE SEQUENCE [LARGE SCALE GENOMIC DNA]</scope>
    <source>
        <strain evidence="4">cv. Jamaican Lion 4</strain>
        <tissue evidence="3">Leaf</tissue>
    </source>
</reference>
<sequence>MDARFLGFADRRWDKLPDKQILQICLLEEAEVDTTILLEGIQEAISEVIKSNPLPTGFSPTDIPSTYPINSSSTPVTSLFPSDIANISPGVPTSLTAHPANPAHDPISSVVLHTPFGLRSIDTSSGILALVAYYLDICRSVISRIIRKHIFGSMDEQKFADNPQLKPSVILTGTAKQGSAGPSVGLVDVGESEGAYLFRVALPGIRKDQSNIKCEIQRDGRVHIEGVINDVSLLKDSPTVYHMKVQQLCPPGPFTISFSLPGPVDPRLFSPSFRPDGILEVVVMKHRIIPPEELP</sequence>
<organism evidence="3 4">
    <name type="scientific">Cannabis sativa</name>
    <name type="common">Hemp</name>
    <name type="synonym">Marijuana</name>
    <dbReference type="NCBI Taxonomy" id="3483"/>
    <lineage>
        <taxon>Eukaryota</taxon>
        <taxon>Viridiplantae</taxon>
        <taxon>Streptophyta</taxon>
        <taxon>Embryophyta</taxon>
        <taxon>Tracheophyta</taxon>
        <taxon>Spermatophyta</taxon>
        <taxon>Magnoliopsida</taxon>
        <taxon>eudicotyledons</taxon>
        <taxon>Gunneridae</taxon>
        <taxon>Pentapetalae</taxon>
        <taxon>rosids</taxon>
        <taxon>fabids</taxon>
        <taxon>Rosales</taxon>
        <taxon>Cannabaceae</taxon>
        <taxon>Cannabis</taxon>
    </lineage>
</organism>
<accession>A0A7J6DS82</accession>
<dbReference type="InterPro" id="IPR039321">
    <property type="entry name" value="IDM2/3-like"/>
</dbReference>
<dbReference type="InterPro" id="IPR002068">
    <property type="entry name" value="A-crystallin/Hsp20_dom"/>
</dbReference>
<evidence type="ECO:0000259" key="2">
    <source>
        <dbReference type="PROSITE" id="PS01031"/>
    </source>
</evidence>
<protein>
    <recommendedName>
        <fullName evidence="2">SHSP domain-containing protein</fullName>
    </recommendedName>
</protein>
<dbReference type="FunFam" id="2.60.40.790:FF:000049">
    <property type="entry name" value="Increased DNA methylation 3"/>
    <property type="match status" value="1"/>
</dbReference>
<evidence type="ECO:0000313" key="4">
    <source>
        <dbReference type="Proteomes" id="UP000583929"/>
    </source>
</evidence>
<gene>
    <name evidence="3" type="ORF">G4B88_017825</name>
</gene>
<keyword evidence="4" id="KW-1185">Reference proteome</keyword>
<dbReference type="PANTHER" id="PTHR34661">
    <property type="entry name" value="INCREASED DNA METHYLATION 3"/>
    <property type="match status" value="1"/>
</dbReference>
<dbReference type="Gene3D" id="2.60.40.790">
    <property type="match status" value="1"/>
</dbReference>
<dbReference type="SUPFAM" id="SSF49764">
    <property type="entry name" value="HSP20-like chaperones"/>
    <property type="match status" value="1"/>
</dbReference>
<dbReference type="AlphaFoldDB" id="A0A7J6DS82"/>
<dbReference type="InterPro" id="IPR008978">
    <property type="entry name" value="HSP20-like_chaperone"/>
</dbReference>
<feature type="domain" description="SHSP" evidence="2">
    <location>
        <begin position="175"/>
        <end position="295"/>
    </location>
</feature>
<dbReference type="Proteomes" id="UP000583929">
    <property type="component" value="Unassembled WGS sequence"/>
</dbReference>
<dbReference type="CDD" id="cd06464">
    <property type="entry name" value="ACD_sHsps-like"/>
    <property type="match status" value="1"/>
</dbReference>
<comment type="similarity">
    <text evidence="1">Belongs to the small heat shock protein (HSP20) family.</text>
</comment>
<name>A0A7J6DS82_CANSA</name>
<dbReference type="PANTHER" id="PTHR34661:SF2">
    <property type="entry name" value="SHSP DOMAIN-CONTAINING PROTEIN"/>
    <property type="match status" value="1"/>
</dbReference>
<dbReference type="GO" id="GO:0005634">
    <property type="term" value="C:nucleus"/>
    <property type="evidence" value="ECO:0007669"/>
    <property type="project" value="TreeGrafter"/>
</dbReference>
<comment type="caution">
    <text evidence="3">The sequence shown here is derived from an EMBL/GenBank/DDBJ whole genome shotgun (WGS) entry which is preliminary data.</text>
</comment>
<evidence type="ECO:0000256" key="1">
    <source>
        <dbReference type="PROSITE-ProRule" id="PRU00285"/>
    </source>
</evidence>
<evidence type="ECO:0000313" key="3">
    <source>
        <dbReference type="EMBL" id="KAF4348469.1"/>
    </source>
</evidence>
<proteinExistence type="inferred from homology"/>
<dbReference type="PROSITE" id="PS01031">
    <property type="entry name" value="SHSP"/>
    <property type="match status" value="1"/>
</dbReference>